<gene>
    <name evidence="1" type="ORF">GA_TR20737_c1_g1_i1_g.69188</name>
</gene>
<protein>
    <submittedName>
        <fullName evidence="1">Uncharacterized protein</fullName>
    </submittedName>
</protein>
<organism evidence="1">
    <name type="scientific">Noccaea caerulescens</name>
    <name type="common">Alpine penny-cress</name>
    <name type="synonym">Thlaspi caerulescens</name>
    <dbReference type="NCBI Taxonomy" id="107243"/>
    <lineage>
        <taxon>Eukaryota</taxon>
        <taxon>Viridiplantae</taxon>
        <taxon>Streptophyta</taxon>
        <taxon>Embryophyta</taxon>
        <taxon>Tracheophyta</taxon>
        <taxon>Spermatophyta</taxon>
        <taxon>Magnoliopsida</taxon>
        <taxon>eudicotyledons</taxon>
        <taxon>Gunneridae</taxon>
        <taxon>Pentapetalae</taxon>
        <taxon>rosids</taxon>
        <taxon>malvids</taxon>
        <taxon>Brassicales</taxon>
        <taxon>Brassicaceae</taxon>
        <taxon>Coluteocarpeae</taxon>
        <taxon>Noccaea</taxon>
    </lineage>
</organism>
<dbReference type="AlphaFoldDB" id="A0A1J3D524"/>
<dbReference type="EMBL" id="GEVI01018306">
    <property type="protein sequence ID" value="JAU14014.1"/>
    <property type="molecule type" value="Transcribed_RNA"/>
</dbReference>
<accession>A0A1J3D524</accession>
<reference evidence="1" key="1">
    <citation type="submission" date="2016-07" db="EMBL/GenBank/DDBJ databases">
        <title>De novo transcriptome assembly of four accessions of the metal hyperaccumulator plant Noccaea caerulescens.</title>
        <authorList>
            <person name="Blande D."/>
            <person name="Halimaa P."/>
            <person name="Tervahauta A.I."/>
            <person name="Aarts M.G."/>
            <person name="Karenlampi S.O."/>
        </authorList>
    </citation>
    <scope>NUCLEOTIDE SEQUENCE</scope>
</reference>
<evidence type="ECO:0000313" key="1">
    <source>
        <dbReference type="EMBL" id="JAU14014.1"/>
    </source>
</evidence>
<proteinExistence type="predicted"/>
<sequence>MTFEELGIIKEIANRLIDNITELEEGSLYELLRAEYNMRSPAFNNLYHTISTNVFEEINDNGETDLDTDAVFKIISFLGSRISFAMLPEIHQNRLFAFL</sequence>
<name>A0A1J3D524_NOCCA</name>